<evidence type="ECO:0000256" key="1">
    <source>
        <dbReference type="SAM" id="Phobius"/>
    </source>
</evidence>
<evidence type="ECO:0000313" key="3">
    <source>
        <dbReference type="EMBL" id="KZP07989.1"/>
    </source>
</evidence>
<keyword evidence="1" id="KW-1133">Transmembrane helix</keyword>
<evidence type="ECO:0000313" key="4">
    <source>
        <dbReference type="Proteomes" id="UP000076532"/>
    </source>
</evidence>
<feature type="transmembrane region" description="Helical" evidence="1">
    <location>
        <begin position="71"/>
        <end position="94"/>
    </location>
</feature>
<keyword evidence="1" id="KW-0812">Transmembrane</keyword>
<dbReference type="InterPro" id="IPR045340">
    <property type="entry name" value="DUF6533"/>
</dbReference>
<dbReference type="AlphaFoldDB" id="A0A165WX08"/>
<keyword evidence="1" id="KW-0472">Membrane</keyword>
<accession>A0A165WX08</accession>
<feature type="transmembrane region" description="Helical" evidence="1">
    <location>
        <begin position="133"/>
        <end position="153"/>
    </location>
</feature>
<feature type="transmembrane region" description="Helical" evidence="1">
    <location>
        <begin position="231"/>
        <end position="253"/>
    </location>
</feature>
<keyword evidence="4" id="KW-1185">Reference proteome</keyword>
<dbReference type="EMBL" id="KV417734">
    <property type="protein sequence ID" value="KZP07989.1"/>
    <property type="molecule type" value="Genomic_DNA"/>
</dbReference>
<sequence>MQRLGRPSCLTLMASSNLHAYLPATVDLLALKVTTYISVAQLTAYSYDWLLSISQEHKVMSRAGLTWPIAIYLLSRITTWVHLLLILIFVFAPIGECTPLIPYLAMCAATRVISTSFLFFLRVRAVYLHSRYVTALFGTLWLITVTLNVLGATSIRAAPSTYMHHCISYQTIYFTYPSISSFVFDTLVFLAISYRLAADAATEHSWRARLQSVFTGKGLFDVSRALMTSGLLYYVAIIFSFWVNLAVMVSPLVPVSSHHLLNTPYIAFTNIMACRVFRGVALGMLEKSLTSAGLSSTRIAAAFELALVPAVHSIRDSTPKVP</sequence>
<organism evidence="3 4">
    <name type="scientific">Athelia psychrophila</name>
    <dbReference type="NCBI Taxonomy" id="1759441"/>
    <lineage>
        <taxon>Eukaryota</taxon>
        <taxon>Fungi</taxon>
        <taxon>Dikarya</taxon>
        <taxon>Basidiomycota</taxon>
        <taxon>Agaricomycotina</taxon>
        <taxon>Agaricomycetes</taxon>
        <taxon>Agaricomycetidae</taxon>
        <taxon>Atheliales</taxon>
        <taxon>Atheliaceae</taxon>
        <taxon>Athelia</taxon>
    </lineage>
</organism>
<name>A0A165WX08_9AGAM</name>
<reference evidence="3 4" key="1">
    <citation type="journal article" date="2016" name="Mol. Biol. Evol.">
        <title>Comparative Genomics of Early-Diverging Mushroom-Forming Fungi Provides Insights into the Origins of Lignocellulose Decay Capabilities.</title>
        <authorList>
            <person name="Nagy L.G."/>
            <person name="Riley R."/>
            <person name="Tritt A."/>
            <person name="Adam C."/>
            <person name="Daum C."/>
            <person name="Floudas D."/>
            <person name="Sun H."/>
            <person name="Yadav J.S."/>
            <person name="Pangilinan J."/>
            <person name="Larsson K.H."/>
            <person name="Matsuura K."/>
            <person name="Barry K."/>
            <person name="Labutti K."/>
            <person name="Kuo R."/>
            <person name="Ohm R.A."/>
            <person name="Bhattacharya S.S."/>
            <person name="Shirouzu T."/>
            <person name="Yoshinaga Y."/>
            <person name="Martin F.M."/>
            <person name="Grigoriev I.V."/>
            <person name="Hibbett D.S."/>
        </authorList>
    </citation>
    <scope>NUCLEOTIDE SEQUENCE [LARGE SCALE GENOMIC DNA]</scope>
    <source>
        <strain evidence="3 4">CBS 109695</strain>
    </source>
</reference>
<evidence type="ECO:0000259" key="2">
    <source>
        <dbReference type="Pfam" id="PF20151"/>
    </source>
</evidence>
<dbReference type="OrthoDB" id="3193253at2759"/>
<feature type="transmembrane region" description="Helical" evidence="1">
    <location>
        <begin position="173"/>
        <end position="197"/>
    </location>
</feature>
<dbReference type="Proteomes" id="UP000076532">
    <property type="component" value="Unassembled WGS sequence"/>
</dbReference>
<gene>
    <name evidence="3" type="ORF">FIBSPDRAFT_1052653</name>
</gene>
<dbReference type="Pfam" id="PF20151">
    <property type="entry name" value="DUF6533"/>
    <property type="match status" value="1"/>
</dbReference>
<protein>
    <recommendedName>
        <fullName evidence="2">DUF6533 domain-containing protein</fullName>
    </recommendedName>
</protein>
<feature type="transmembrane region" description="Helical" evidence="1">
    <location>
        <begin position="100"/>
        <end position="121"/>
    </location>
</feature>
<feature type="domain" description="DUF6533" evidence="2">
    <location>
        <begin position="36"/>
        <end position="79"/>
    </location>
</feature>
<proteinExistence type="predicted"/>